<evidence type="ECO:0000313" key="2">
    <source>
        <dbReference type="Proteomes" id="UP000542125"/>
    </source>
</evidence>
<dbReference type="InterPro" id="IPR009057">
    <property type="entry name" value="Homeodomain-like_sf"/>
</dbReference>
<accession>A0A7Y9LJY4</accession>
<protein>
    <submittedName>
        <fullName evidence="1">DNA-binding NtrC family response regulator</fullName>
    </submittedName>
</protein>
<dbReference type="RefSeq" id="WP_179582494.1">
    <property type="nucleotide sequence ID" value="NZ_JACBYR010000001.1"/>
</dbReference>
<dbReference type="SUPFAM" id="SSF46689">
    <property type="entry name" value="Homeodomain-like"/>
    <property type="match status" value="1"/>
</dbReference>
<dbReference type="InterPro" id="IPR011006">
    <property type="entry name" value="CheY-like_superfamily"/>
</dbReference>
<reference evidence="1 2" key="1">
    <citation type="submission" date="2020-07" db="EMBL/GenBank/DDBJ databases">
        <title>Genomic Encyclopedia of Type Strains, Phase IV (KMG-V): Genome sequencing to study the core and pangenomes of soil and plant-associated prokaryotes.</title>
        <authorList>
            <person name="Whitman W."/>
        </authorList>
    </citation>
    <scope>NUCLEOTIDE SEQUENCE [LARGE SCALE GENOMIC DNA]</scope>
    <source>
        <strain evidence="1 2">SAS40</strain>
    </source>
</reference>
<dbReference type="Proteomes" id="UP000542125">
    <property type="component" value="Unassembled WGS sequence"/>
</dbReference>
<organism evidence="1 2">
    <name type="scientific">Pigmentiphaga litoralis</name>
    <dbReference type="NCBI Taxonomy" id="516702"/>
    <lineage>
        <taxon>Bacteria</taxon>
        <taxon>Pseudomonadati</taxon>
        <taxon>Pseudomonadota</taxon>
        <taxon>Betaproteobacteria</taxon>
        <taxon>Burkholderiales</taxon>
        <taxon>Alcaligenaceae</taxon>
        <taxon>Pigmentiphaga</taxon>
    </lineage>
</organism>
<dbReference type="GO" id="GO:0003677">
    <property type="term" value="F:DNA binding"/>
    <property type="evidence" value="ECO:0007669"/>
    <property type="project" value="UniProtKB-KW"/>
</dbReference>
<keyword evidence="1" id="KW-0238">DNA-binding</keyword>
<dbReference type="AlphaFoldDB" id="A0A7Y9LJY4"/>
<evidence type="ECO:0000313" key="1">
    <source>
        <dbReference type="EMBL" id="NYE80942.1"/>
    </source>
</evidence>
<name>A0A7Y9LJY4_9BURK</name>
<dbReference type="EMBL" id="JACBYR010000001">
    <property type="protein sequence ID" value="NYE80942.1"/>
    <property type="molecule type" value="Genomic_DNA"/>
</dbReference>
<dbReference type="Gene3D" id="1.10.10.60">
    <property type="entry name" value="Homeodomain-like"/>
    <property type="match status" value="1"/>
</dbReference>
<dbReference type="SUPFAM" id="SSF52172">
    <property type="entry name" value="CheY-like"/>
    <property type="match status" value="1"/>
</dbReference>
<proteinExistence type="predicted"/>
<keyword evidence="2" id="KW-1185">Reference proteome</keyword>
<gene>
    <name evidence="1" type="ORF">FHW18_000213</name>
</gene>
<sequence length="252" mass="27481">MRASIDCAVLMVPAHKHWVDPLLAPDALPNGRLKLHPLGLDGTAWPSGRARDAGWSADVLRKAALQLKRYDVCLLPIALDTLAWTRLALANAREVIDTPLIGISRDLKAAGLQDLLALGMVDFLRHPVCTEELKIRLAQRVAQGPSGPLGASGASGLLGPAVSVLNDSAYDRARLSADRIDQMVQTLLSPAAGEPFRAAKARIVTEFERQYINELLLLHQGNISQAAKAANKNRRAFWELMRKHEIGADLFR</sequence>
<comment type="caution">
    <text evidence="1">The sequence shown here is derived from an EMBL/GenBank/DDBJ whole genome shotgun (WGS) entry which is preliminary data.</text>
</comment>